<gene>
    <name evidence="1" type="ordered locus">Pyrfu_0415</name>
</gene>
<dbReference type="EMBL" id="CP002838">
    <property type="protein sequence ID" value="AEM38286.1"/>
    <property type="molecule type" value="Genomic_DNA"/>
</dbReference>
<dbReference type="Proteomes" id="UP000001037">
    <property type="component" value="Chromosome"/>
</dbReference>
<name>G0EG38_PYRF1</name>
<dbReference type="InParanoid" id="G0EG38"/>
<dbReference type="RefSeq" id="WP_014025963.1">
    <property type="nucleotide sequence ID" value="NC_015931.1"/>
</dbReference>
<proteinExistence type="predicted"/>
<dbReference type="HOGENOM" id="CLU_2393011_0_0_2"/>
<reference evidence="1 2" key="1">
    <citation type="journal article" date="2011" name="Stand. Genomic Sci.">
        <title>Complete genome sequence of the hyperthermophilic chemolithoautotroph Pyrolobus fumarii type strain (1A).</title>
        <authorList>
            <person name="Anderson I."/>
            <person name="Goker M."/>
            <person name="Nolan M."/>
            <person name="Lucas S."/>
            <person name="Hammon N."/>
            <person name="Deshpande S."/>
            <person name="Cheng J.F."/>
            <person name="Tapia R."/>
            <person name="Han C."/>
            <person name="Goodwin L."/>
            <person name="Pitluck S."/>
            <person name="Huntemann M."/>
            <person name="Liolios K."/>
            <person name="Ivanova N."/>
            <person name="Pagani I."/>
            <person name="Mavromatis K."/>
            <person name="Ovchinikova G."/>
            <person name="Pati A."/>
            <person name="Chen A."/>
            <person name="Palaniappan K."/>
            <person name="Land M."/>
            <person name="Hauser L."/>
            <person name="Brambilla E.M."/>
            <person name="Huber H."/>
            <person name="Yasawong M."/>
            <person name="Rohde M."/>
            <person name="Spring S."/>
            <person name="Abt B."/>
            <person name="Sikorski J."/>
            <person name="Wirth R."/>
            <person name="Detter J.C."/>
            <person name="Woyke T."/>
            <person name="Bristow J."/>
            <person name="Eisen J.A."/>
            <person name="Markowitz V."/>
            <person name="Hugenholtz P."/>
            <person name="Kyrpides N.C."/>
            <person name="Klenk H.P."/>
            <person name="Lapidus A."/>
        </authorList>
    </citation>
    <scope>NUCLEOTIDE SEQUENCE [LARGE SCALE GENOMIC DNA]</scope>
    <source>
        <strain evidence="2">DSM 11204 / 1A</strain>
    </source>
</reference>
<dbReference type="KEGG" id="pfm:Pyrfu_0415"/>
<dbReference type="eggNOG" id="arCOG12315">
    <property type="taxonomic scope" value="Archaea"/>
</dbReference>
<accession>G0EG38</accession>
<organism evidence="1 2">
    <name type="scientific">Pyrolobus fumarii (strain DSM 11204 / 1A)</name>
    <dbReference type="NCBI Taxonomy" id="694429"/>
    <lineage>
        <taxon>Archaea</taxon>
        <taxon>Thermoproteota</taxon>
        <taxon>Thermoprotei</taxon>
        <taxon>Desulfurococcales</taxon>
        <taxon>Pyrodictiaceae</taxon>
        <taxon>Pyrolobus</taxon>
    </lineage>
</organism>
<keyword evidence="2" id="KW-1185">Reference proteome</keyword>
<evidence type="ECO:0000313" key="1">
    <source>
        <dbReference type="EMBL" id="AEM38286.1"/>
    </source>
</evidence>
<dbReference type="AlphaFoldDB" id="G0EG38"/>
<protein>
    <submittedName>
        <fullName evidence="1">Uncharacterized protein</fullName>
    </submittedName>
</protein>
<evidence type="ECO:0000313" key="2">
    <source>
        <dbReference type="Proteomes" id="UP000001037"/>
    </source>
</evidence>
<dbReference type="GeneID" id="11140062"/>
<sequence length="93" mass="9728">MSVELESVLGFVLGEVLGGEVEVVDYSFDVGEGRLCVEVVVEGVVKRGCVIVEGCRGRSDWEECVARVLSSDRGLVERLAGSLGEGLAAGRGA</sequence>